<dbReference type="Gene3D" id="1.10.260.40">
    <property type="entry name" value="lambda repressor-like DNA-binding domains"/>
    <property type="match status" value="1"/>
</dbReference>
<dbReference type="PANTHER" id="PTHR46558:SF4">
    <property type="entry name" value="DNA-BIDING PHAGE PROTEIN"/>
    <property type="match status" value="1"/>
</dbReference>
<accession>A0A8S5MZP9</accession>
<dbReference type="SUPFAM" id="SSF47413">
    <property type="entry name" value="lambda repressor-like DNA-binding domains"/>
    <property type="match status" value="1"/>
</dbReference>
<dbReference type="SMART" id="SM00530">
    <property type="entry name" value="HTH_XRE"/>
    <property type="match status" value="1"/>
</dbReference>
<keyword evidence="1" id="KW-0238">DNA-binding</keyword>
<dbReference type="InterPro" id="IPR001387">
    <property type="entry name" value="Cro/C1-type_HTH"/>
</dbReference>
<protein>
    <submittedName>
        <fullName evidence="3">Putative transcriptional regulator</fullName>
    </submittedName>
</protein>
<dbReference type="GO" id="GO:0003677">
    <property type="term" value="F:DNA binding"/>
    <property type="evidence" value="ECO:0007669"/>
    <property type="project" value="UniProtKB-KW"/>
</dbReference>
<dbReference type="Pfam" id="PF01381">
    <property type="entry name" value="HTH_3"/>
    <property type="match status" value="1"/>
</dbReference>
<dbReference type="EMBL" id="BK015025">
    <property type="protein sequence ID" value="DAD87696.1"/>
    <property type="molecule type" value="Genomic_DNA"/>
</dbReference>
<dbReference type="PROSITE" id="PS50943">
    <property type="entry name" value="HTH_CROC1"/>
    <property type="match status" value="1"/>
</dbReference>
<evidence type="ECO:0000256" key="1">
    <source>
        <dbReference type="ARBA" id="ARBA00023125"/>
    </source>
</evidence>
<evidence type="ECO:0000259" key="2">
    <source>
        <dbReference type="PROSITE" id="PS50943"/>
    </source>
</evidence>
<feature type="domain" description="HTH cro/C1-type" evidence="2">
    <location>
        <begin position="8"/>
        <end position="62"/>
    </location>
</feature>
<dbReference type="InterPro" id="IPR010982">
    <property type="entry name" value="Lambda_DNA-bd_dom_sf"/>
</dbReference>
<reference evidence="3" key="1">
    <citation type="journal article" date="2021" name="Proc. Natl. Acad. Sci. U.S.A.">
        <title>A Catalog of Tens of Thousands of Viruses from Human Metagenomes Reveals Hidden Associations with Chronic Diseases.</title>
        <authorList>
            <person name="Tisza M.J."/>
            <person name="Buck C.B."/>
        </authorList>
    </citation>
    <scope>NUCLEOTIDE SEQUENCE</scope>
    <source>
        <strain evidence="3">Ct8eQ1</strain>
    </source>
</reference>
<name>A0A8S5MZP9_9CAUD</name>
<dbReference type="PANTHER" id="PTHR46558">
    <property type="entry name" value="TRACRIPTIONAL REGULATORY PROTEIN-RELATED-RELATED"/>
    <property type="match status" value="1"/>
</dbReference>
<organism evidence="3">
    <name type="scientific">Siphoviridae sp. ct8eQ1</name>
    <dbReference type="NCBI Taxonomy" id="2826171"/>
    <lineage>
        <taxon>Viruses</taxon>
        <taxon>Duplodnaviria</taxon>
        <taxon>Heunggongvirae</taxon>
        <taxon>Uroviricota</taxon>
        <taxon>Caudoviricetes</taxon>
    </lineage>
</organism>
<dbReference type="CDD" id="cd00093">
    <property type="entry name" value="HTH_XRE"/>
    <property type="match status" value="1"/>
</dbReference>
<evidence type="ECO:0000313" key="3">
    <source>
        <dbReference type="EMBL" id="DAD87696.1"/>
    </source>
</evidence>
<sequence>MTKLEISISAARENAQLTQLEVAKKLGVTKQTIVNWEKYRQTPSVKQAKELSLIFGIPLDNIRF</sequence>
<proteinExistence type="predicted"/>